<reference evidence="2 3" key="1">
    <citation type="submission" date="2017-03" db="EMBL/GenBank/DDBJ databases">
        <title>WGS assembly of Porphyra umbilicalis.</title>
        <authorList>
            <person name="Brawley S.H."/>
            <person name="Blouin N.A."/>
            <person name="Ficko-Blean E."/>
            <person name="Wheeler G.L."/>
            <person name="Lohr M."/>
            <person name="Goodson H.V."/>
            <person name="Jenkins J.W."/>
            <person name="Blaby-Haas C.E."/>
            <person name="Helliwell K.E."/>
            <person name="Chan C."/>
            <person name="Marriage T."/>
            <person name="Bhattacharya D."/>
            <person name="Klein A.S."/>
            <person name="Badis Y."/>
            <person name="Brodie J."/>
            <person name="Cao Y."/>
            <person name="Collen J."/>
            <person name="Dittami S.M."/>
            <person name="Gachon C.M."/>
            <person name="Green B.R."/>
            <person name="Karpowicz S."/>
            <person name="Kim J.W."/>
            <person name="Kudahl U."/>
            <person name="Lin S."/>
            <person name="Michel G."/>
            <person name="Mittag M."/>
            <person name="Olson B.J."/>
            <person name="Pangilinan J."/>
            <person name="Peng Y."/>
            <person name="Qiu H."/>
            <person name="Shu S."/>
            <person name="Singer J.T."/>
            <person name="Smith A.G."/>
            <person name="Sprecher B.N."/>
            <person name="Wagner V."/>
            <person name="Wang W."/>
            <person name="Wang Z.-Y."/>
            <person name="Yan J."/>
            <person name="Yarish C."/>
            <person name="Zoeuner-Riek S."/>
            <person name="Zhuang Y."/>
            <person name="Zou Y."/>
            <person name="Lindquist E.A."/>
            <person name="Grimwood J."/>
            <person name="Barry K."/>
            <person name="Rokhsar D.S."/>
            <person name="Schmutz J."/>
            <person name="Stiller J.W."/>
            <person name="Grossman A.R."/>
            <person name="Prochnik S.E."/>
        </authorList>
    </citation>
    <scope>NUCLEOTIDE SEQUENCE [LARGE SCALE GENOMIC DNA]</scope>
    <source>
        <strain evidence="2">4086291</strain>
    </source>
</reference>
<gene>
    <name evidence="2" type="ORF">BU14_0335s0002</name>
</gene>
<feature type="compositionally biased region" description="Low complexity" evidence="1">
    <location>
        <begin position="16"/>
        <end position="29"/>
    </location>
</feature>
<dbReference type="AlphaFoldDB" id="A0A1X6NYG4"/>
<feature type="compositionally biased region" description="Gly residues" evidence="1">
    <location>
        <begin position="56"/>
        <end position="65"/>
    </location>
</feature>
<feature type="region of interest" description="Disordered" evidence="1">
    <location>
        <begin position="1"/>
        <end position="159"/>
    </location>
</feature>
<protein>
    <submittedName>
        <fullName evidence="2">Uncharacterized protein</fullName>
    </submittedName>
</protein>
<feature type="compositionally biased region" description="Low complexity" evidence="1">
    <location>
        <begin position="83"/>
        <end position="114"/>
    </location>
</feature>
<evidence type="ECO:0000313" key="3">
    <source>
        <dbReference type="Proteomes" id="UP000218209"/>
    </source>
</evidence>
<accession>A0A1X6NYG4</accession>
<evidence type="ECO:0000313" key="2">
    <source>
        <dbReference type="EMBL" id="OSX73580.1"/>
    </source>
</evidence>
<dbReference type="EMBL" id="KV918987">
    <property type="protein sequence ID" value="OSX73580.1"/>
    <property type="molecule type" value="Genomic_DNA"/>
</dbReference>
<name>A0A1X6NYG4_PORUM</name>
<sequence length="159" mass="15873">MHRNAVNGGAHACTPAARRGAVAARAATRYGCLSKSGRRPGGEAKAPRRAPSAPPTGGGDGGGWGSTANLEPSDRGKGGGAPPGARGAAAAAPGSLLPSSPAGGPSCLLPLAAGRARRPRRARGALPPPPPRRVPRACWQPLHARPWKAGQHSEPRLGP</sequence>
<keyword evidence="3" id="KW-1185">Reference proteome</keyword>
<dbReference type="Proteomes" id="UP000218209">
    <property type="component" value="Unassembled WGS sequence"/>
</dbReference>
<organism evidence="2 3">
    <name type="scientific">Porphyra umbilicalis</name>
    <name type="common">Purple laver</name>
    <name type="synonym">Red alga</name>
    <dbReference type="NCBI Taxonomy" id="2786"/>
    <lineage>
        <taxon>Eukaryota</taxon>
        <taxon>Rhodophyta</taxon>
        <taxon>Bangiophyceae</taxon>
        <taxon>Bangiales</taxon>
        <taxon>Bangiaceae</taxon>
        <taxon>Porphyra</taxon>
    </lineage>
</organism>
<evidence type="ECO:0000256" key="1">
    <source>
        <dbReference type="SAM" id="MobiDB-lite"/>
    </source>
</evidence>
<proteinExistence type="predicted"/>
<feature type="non-terminal residue" evidence="2">
    <location>
        <position position="159"/>
    </location>
</feature>